<evidence type="ECO:0000259" key="19">
    <source>
        <dbReference type="Pfam" id="PF03919"/>
    </source>
</evidence>
<dbReference type="EC" id="2.7.7.50" evidence="3 16"/>
<dbReference type="InterPro" id="IPR012340">
    <property type="entry name" value="NA-bd_OB-fold"/>
</dbReference>
<dbReference type="GO" id="GO:0045944">
    <property type="term" value="P:positive regulation of transcription by RNA polymerase II"/>
    <property type="evidence" value="ECO:0007669"/>
    <property type="project" value="EnsemblFungi"/>
</dbReference>
<dbReference type="PIRSF" id="PIRSF036959">
    <property type="entry name" value="mRNA_cap_alpha"/>
    <property type="match status" value="1"/>
</dbReference>
<accession>A0A194V921</accession>
<evidence type="ECO:0000256" key="16">
    <source>
        <dbReference type="PIRNR" id="PIRNR036959"/>
    </source>
</evidence>
<reference evidence="21" key="1">
    <citation type="submission" date="2014-12" db="EMBL/GenBank/DDBJ databases">
        <title>Genome Sequence of Valsa Canker Pathogens Uncovers a Specific Adaption of Colonization on Woody Bark.</title>
        <authorList>
            <person name="Yin Z."/>
            <person name="Liu H."/>
            <person name="Gao X."/>
            <person name="Li Z."/>
            <person name="Song N."/>
            <person name="Ke X."/>
            <person name="Dai Q."/>
            <person name="Wu Y."/>
            <person name="Sun Y."/>
            <person name="Xu J.-R."/>
            <person name="Kang Z.K."/>
            <person name="Wang L."/>
            <person name="Huang L."/>
        </authorList>
    </citation>
    <scope>NUCLEOTIDE SEQUENCE [LARGE SCALE GENOMIC DNA]</scope>
    <source>
        <strain evidence="21">SXYL134</strain>
    </source>
</reference>
<dbReference type="Pfam" id="PF03919">
    <property type="entry name" value="mRNA_cap_C"/>
    <property type="match status" value="1"/>
</dbReference>
<dbReference type="GO" id="GO:0005525">
    <property type="term" value="F:GTP binding"/>
    <property type="evidence" value="ECO:0007669"/>
    <property type="project" value="UniProtKB-KW"/>
</dbReference>
<evidence type="ECO:0000256" key="5">
    <source>
        <dbReference type="ARBA" id="ARBA00022664"/>
    </source>
</evidence>
<keyword evidence="6 16" id="KW-0808">Transferase</keyword>
<dbReference type="Pfam" id="PF01331">
    <property type="entry name" value="mRNA_cap_enzyme"/>
    <property type="match status" value="1"/>
</dbReference>
<keyword evidence="9 16" id="KW-0506">mRNA capping</keyword>
<dbReference type="Gene3D" id="3.30.470.30">
    <property type="entry name" value="DNA ligase/mRNA capping enzyme"/>
    <property type="match status" value="1"/>
</dbReference>
<evidence type="ECO:0000256" key="17">
    <source>
        <dbReference type="PIRSR" id="PIRSR036959-1"/>
    </source>
</evidence>
<evidence type="ECO:0000313" key="20">
    <source>
        <dbReference type="EMBL" id="KUI60373.1"/>
    </source>
</evidence>
<evidence type="ECO:0000256" key="13">
    <source>
        <dbReference type="ARBA" id="ARBA00030702"/>
    </source>
</evidence>
<dbReference type="EMBL" id="KN714749">
    <property type="protein sequence ID" value="KUI60373.1"/>
    <property type="molecule type" value="Genomic_DNA"/>
</dbReference>
<evidence type="ECO:0000256" key="7">
    <source>
        <dbReference type="ARBA" id="ARBA00022695"/>
    </source>
</evidence>
<dbReference type="AlphaFoldDB" id="A0A194V921"/>
<dbReference type="SUPFAM" id="SSF56091">
    <property type="entry name" value="DNA ligase/mRNA capping enzyme, catalytic domain"/>
    <property type="match status" value="1"/>
</dbReference>
<dbReference type="InterPro" id="IPR017075">
    <property type="entry name" value="mRNA_cap_enzyme_alpha"/>
</dbReference>
<dbReference type="PANTHER" id="PTHR10367">
    <property type="entry name" value="MRNA-CAPPING ENZYME"/>
    <property type="match status" value="1"/>
</dbReference>
<name>A0A194V921_CYTMA</name>
<dbReference type="CDD" id="cd07895">
    <property type="entry name" value="Adenylation_mRNA_capping"/>
    <property type="match status" value="1"/>
</dbReference>
<comment type="catalytic activity">
    <reaction evidence="14">
        <text>a 5'-end diphospho-ribonucleoside in mRNA + GTP + H(+) = a 5'-end (5'-triphosphoguanosine)-ribonucleoside in mRNA + diphosphate</text>
        <dbReference type="Rhea" id="RHEA:67012"/>
        <dbReference type="Rhea" id="RHEA-COMP:17165"/>
        <dbReference type="Rhea" id="RHEA-COMP:17166"/>
        <dbReference type="ChEBI" id="CHEBI:15378"/>
        <dbReference type="ChEBI" id="CHEBI:33019"/>
        <dbReference type="ChEBI" id="CHEBI:37565"/>
        <dbReference type="ChEBI" id="CHEBI:167616"/>
        <dbReference type="ChEBI" id="CHEBI:167617"/>
        <dbReference type="EC" id="2.7.7.50"/>
    </reaction>
    <physiologicalReaction direction="left-to-right" evidence="14">
        <dbReference type="Rhea" id="RHEA:67013"/>
    </physiologicalReaction>
</comment>
<keyword evidence="10 16" id="KW-0342">GTP-binding</keyword>
<dbReference type="Gene3D" id="2.40.50.140">
    <property type="entry name" value="Nucleic acid-binding proteins"/>
    <property type="match status" value="1"/>
</dbReference>
<dbReference type="InterPro" id="IPR001339">
    <property type="entry name" value="mRNA_cap_enzyme_adenylation"/>
</dbReference>
<evidence type="ECO:0000256" key="8">
    <source>
        <dbReference type="ARBA" id="ARBA00022741"/>
    </source>
</evidence>
<dbReference type="GO" id="GO:0031533">
    <property type="term" value="C:mRNA capping enzyme complex"/>
    <property type="evidence" value="ECO:0007669"/>
    <property type="project" value="EnsemblFungi"/>
</dbReference>
<comment type="subcellular location">
    <subcellularLocation>
        <location evidence="1 16">Nucleus</location>
    </subcellularLocation>
</comment>
<dbReference type="GO" id="GO:0008033">
    <property type="term" value="P:tRNA processing"/>
    <property type="evidence" value="ECO:0007669"/>
    <property type="project" value="EnsemblFungi"/>
</dbReference>
<dbReference type="FunFam" id="3.30.470.30:FF:000011">
    <property type="entry name" value="mRNA-capping enzyme subunit alpha"/>
    <property type="match status" value="1"/>
</dbReference>
<evidence type="ECO:0000256" key="11">
    <source>
        <dbReference type="ARBA" id="ARBA00023242"/>
    </source>
</evidence>
<sequence length="393" mass="46179">MDASAMPIRKIDNPGIKAEGGLLHELRREIAGLLSRSQLSFPGAQPVSFARRHLQDLMTQDYYVCEKTDGIRYLLYLTEDEHSVETVYLIDRKNDFWFIHQRNLHFPKPHEEGEHHVKTIIDGELVMDRQPGGAERPQFLVFDCLMIDGMSLMERSLDKRLAYFKQNVYDPYRALFKKYPDELRFQAFQLVMKEQQLSYGMVKMFREVLPNLTHGNDGLIFTCRETPYKCGTDEHILKWKPVEENTVDFKLQLYFPTVEPDEQDRAEGWNEPYVDYEGVPRAKLLIFAQGEVPSGQDPYQEFADLYLTEDEWEILKSLGDPLVGRIIECYKDEQSRWRMYRFRDDKHNANHISIVDKVIESIQDPVSQQMLEEAGPMIRDKWKARQADASRNR</sequence>
<evidence type="ECO:0000256" key="2">
    <source>
        <dbReference type="ARBA" id="ARBA00010237"/>
    </source>
</evidence>
<dbReference type="GO" id="GO:0099122">
    <property type="term" value="F:RNA polymerase II C-terminal domain binding"/>
    <property type="evidence" value="ECO:0007669"/>
    <property type="project" value="EnsemblFungi"/>
</dbReference>
<evidence type="ECO:0000256" key="1">
    <source>
        <dbReference type="ARBA" id="ARBA00004123"/>
    </source>
</evidence>
<evidence type="ECO:0000256" key="4">
    <source>
        <dbReference type="ARBA" id="ARBA00019171"/>
    </source>
</evidence>
<comment type="similarity">
    <text evidence="2 16">Belongs to the eukaryotic GTase family.</text>
</comment>
<dbReference type="InterPro" id="IPR051029">
    <property type="entry name" value="mRNA_Capping_Enz/RNA_Phosphat"/>
</dbReference>
<evidence type="ECO:0000256" key="3">
    <source>
        <dbReference type="ARBA" id="ARBA00012475"/>
    </source>
</evidence>
<evidence type="ECO:0000256" key="6">
    <source>
        <dbReference type="ARBA" id="ARBA00022679"/>
    </source>
</evidence>
<gene>
    <name evidence="20" type="ORF">VP1G_07573</name>
</gene>
<evidence type="ECO:0000259" key="18">
    <source>
        <dbReference type="Pfam" id="PF01331"/>
    </source>
</evidence>
<organism evidence="20 21">
    <name type="scientific">Cytospora mali</name>
    <name type="common">Apple Valsa canker fungus</name>
    <name type="synonym">Valsa mali</name>
    <dbReference type="NCBI Taxonomy" id="578113"/>
    <lineage>
        <taxon>Eukaryota</taxon>
        <taxon>Fungi</taxon>
        <taxon>Dikarya</taxon>
        <taxon>Ascomycota</taxon>
        <taxon>Pezizomycotina</taxon>
        <taxon>Sordariomycetes</taxon>
        <taxon>Sordariomycetidae</taxon>
        <taxon>Diaporthales</taxon>
        <taxon>Cytosporaceae</taxon>
        <taxon>Cytospora</taxon>
    </lineage>
</organism>
<evidence type="ECO:0000256" key="10">
    <source>
        <dbReference type="ARBA" id="ARBA00023134"/>
    </source>
</evidence>
<evidence type="ECO:0000256" key="12">
    <source>
        <dbReference type="ARBA" id="ARBA00029909"/>
    </source>
</evidence>
<comment type="subunit">
    <text evidence="15">Heterodimer. The mRNA-capping enzyme is composed of two separate chains alpha and beta, respectively a mRNA guanylyltransferase and an mRNA 5'-triphosphate monophosphatase.</text>
</comment>
<dbReference type="Proteomes" id="UP000078576">
    <property type="component" value="Unassembled WGS sequence"/>
</dbReference>
<feature type="domain" description="mRNA capping enzyme C-terminal" evidence="19">
    <location>
        <begin position="244"/>
        <end position="371"/>
    </location>
</feature>
<proteinExistence type="inferred from homology"/>
<dbReference type="InterPro" id="IPR013846">
    <property type="entry name" value="mRNA_cap_enzyme_C"/>
</dbReference>
<keyword evidence="21" id="KW-1185">Reference proteome</keyword>
<evidence type="ECO:0000256" key="9">
    <source>
        <dbReference type="ARBA" id="ARBA00023042"/>
    </source>
</evidence>
<feature type="domain" description="mRNA capping enzyme adenylation" evidence="18">
    <location>
        <begin position="45"/>
        <end position="240"/>
    </location>
</feature>
<evidence type="ECO:0000256" key="14">
    <source>
        <dbReference type="ARBA" id="ARBA00044624"/>
    </source>
</evidence>
<keyword evidence="11 16" id="KW-0539">Nucleus</keyword>
<protein>
    <recommendedName>
        <fullName evidence="4 16">mRNA-capping enzyme subunit alpha</fullName>
        <ecNumber evidence="3 16">2.7.7.50</ecNumber>
    </recommendedName>
    <alternativeName>
        <fullName evidence="12 16">GTP--RNA guanylyltransferase</fullName>
    </alternativeName>
    <alternativeName>
        <fullName evidence="13 16">mRNA guanylyltransferase</fullName>
    </alternativeName>
</protein>
<dbReference type="SUPFAM" id="SSF50249">
    <property type="entry name" value="Nucleic acid-binding proteins"/>
    <property type="match status" value="1"/>
</dbReference>
<dbReference type="STRING" id="694573.A0A194V921"/>
<dbReference type="GO" id="GO:0004484">
    <property type="term" value="F:mRNA guanylyltransferase activity"/>
    <property type="evidence" value="ECO:0007669"/>
    <property type="project" value="UniProtKB-EC"/>
</dbReference>
<evidence type="ECO:0000256" key="15">
    <source>
        <dbReference type="ARBA" id="ARBA00047082"/>
    </source>
</evidence>
<evidence type="ECO:0000313" key="21">
    <source>
        <dbReference type="Proteomes" id="UP000078576"/>
    </source>
</evidence>
<keyword evidence="7 16" id="KW-0548">Nucleotidyltransferase</keyword>
<comment type="function">
    <text evidence="16">Second step of mRNA capping. Transfer of the GMP moiety of GTP to the 5'-end of RNA via an enzyme-GMP covalent reaction intermediate.</text>
</comment>
<dbReference type="GO" id="GO:0005524">
    <property type="term" value="F:ATP binding"/>
    <property type="evidence" value="ECO:0007669"/>
    <property type="project" value="InterPro"/>
</dbReference>
<feature type="active site" description="N6-GMP-lysine intermediate" evidence="17">
    <location>
        <position position="67"/>
    </location>
</feature>
<keyword evidence="8 16" id="KW-0547">Nucleotide-binding</keyword>
<dbReference type="OrthoDB" id="200924at2759"/>
<dbReference type="PANTHER" id="PTHR10367:SF17">
    <property type="entry name" value="MRNA-CAPPING ENZYME"/>
    <property type="match status" value="1"/>
</dbReference>
<keyword evidence="5 16" id="KW-0507">mRNA processing</keyword>
<dbReference type="GO" id="GO:0006370">
    <property type="term" value="P:7-methylguanosine mRNA capping"/>
    <property type="evidence" value="ECO:0007669"/>
    <property type="project" value="UniProtKB-KW"/>
</dbReference>